<dbReference type="EMBL" id="JAHHHN010000010">
    <property type="protein sequence ID" value="MBW4563067.1"/>
    <property type="molecule type" value="Genomic_DNA"/>
</dbReference>
<sequence>MTTKRVLVVDDEACVQYVVQACLEEIAGWEVVTANSGHEGLVKAVKERPDAIILDMMMPGMDGIKFVELLQADPMIQSIPVVLLTAKVDYTDSCHIQNLGIAGAIAKPFDPILLVNQVAQYLGWTW</sequence>
<keyword evidence="1 2" id="KW-0597">Phosphoprotein</keyword>
<gene>
    <name evidence="4" type="ORF">KME32_18345</name>
</gene>
<organism evidence="4 5">
    <name type="scientific">Mojavia pulchra JT2-VF2</name>
    <dbReference type="NCBI Taxonomy" id="287848"/>
    <lineage>
        <taxon>Bacteria</taxon>
        <taxon>Bacillati</taxon>
        <taxon>Cyanobacteriota</taxon>
        <taxon>Cyanophyceae</taxon>
        <taxon>Nostocales</taxon>
        <taxon>Nostocaceae</taxon>
    </lineage>
</organism>
<dbReference type="PANTHER" id="PTHR44591">
    <property type="entry name" value="STRESS RESPONSE REGULATOR PROTEIN 1"/>
    <property type="match status" value="1"/>
</dbReference>
<evidence type="ECO:0000259" key="3">
    <source>
        <dbReference type="PROSITE" id="PS50110"/>
    </source>
</evidence>
<dbReference type="Proteomes" id="UP000715781">
    <property type="component" value="Unassembled WGS sequence"/>
</dbReference>
<reference evidence="4" key="2">
    <citation type="journal article" date="2022" name="Microbiol. Resour. Announc.">
        <title>Metagenome Sequencing to Explore Phylogenomics of Terrestrial Cyanobacteria.</title>
        <authorList>
            <person name="Ward R.D."/>
            <person name="Stajich J.E."/>
            <person name="Johansen J.R."/>
            <person name="Huntemann M."/>
            <person name="Clum A."/>
            <person name="Foster B."/>
            <person name="Foster B."/>
            <person name="Roux S."/>
            <person name="Palaniappan K."/>
            <person name="Varghese N."/>
            <person name="Mukherjee S."/>
            <person name="Reddy T.B.K."/>
            <person name="Daum C."/>
            <person name="Copeland A."/>
            <person name="Chen I.A."/>
            <person name="Ivanova N.N."/>
            <person name="Kyrpides N.C."/>
            <person name="Shapiro N."/>
            <person name="Eloe-Fadrosh E.A."/>
            <person name="Pietrasiak N."/>
        </authorList>
    </citation>
    <scope>NUCLEOTIDE SEQUENCE</scope>
    <source>
        <strain evidence="4">JT2-VF2</strain>
    </source>
</reference>
<dbReference type="CDD" id="cd17552">
    <property type="entry name" value="REC_RR468-like"/>
    <property type="match status" value="1"/>
</dbReference>
<proteinExistence type="predicted"/>
<dbReference type="Pfam" id="PF00072">
    <property type="entry name" value="Response_reg"/>
    <property type="match status" value="1"/>
</dbReference>
<dbReference type="InterPro" id="IPR050595">
    <property type="entry name" value="Bact_response_regulator"/>
</dbReference>
<reference evidence="4" key="1">
    <citation type="submission" date="2021-05" db="EMBL/GenBank/DDBJ databases">
        <authorList>
            <person name="Pietrasiak N."/>
            <person name="Ward R."/>
            <person name="Stajich J.E."/>
            <person name="Kurbessoian T."/>
        </authorList>
    </citation>
    <scope>NUCLEOTIDE SEQUENCE</scope>
    <source>
        <strain evidence="4">JT2-VF2</strain>
    </source>
</reference>
<feature type="modified residue" description="4-aspartylphosphate" evidence="2">
    <location>
        <position position="55"/>
    </location>
</feature>
<evidence type="ECO:0000256" key="1">
    <source>
        <dbReference type="ARBA" id="ARBA00022553"/>
    </source>
</evidence>
<accession>A0A951Q252</accession>
<dbReference type="PROSITE" id="PS50110">
    <property type="entry name" value="RESPONSE_REGULATORY"/>
    <property type="match status" value="1"/>
</dbReference>
<dbReference type="InterPro" id="IPR011006">
    <property type="entry name" value="CheY-like_superfamily"/>
</dbReference>
<dbReference type="GO" id="GO:0000160">
    <property type="term" value="P:phosphorelay signal transduction system"/>
    <property type="evidence" value="ECO:0007669"/>
    <property type="project" value="InterPro"/>
</dbReference>
<evidence type="ECO:0000313" key="5">
    <source>
        <dbReference type="Proteomes" id="UP000715781"/>
    </source>
</evidence>
<dbReference type="SMART" id="SM00448">
    <property type="entry name" value="REC"/>
    <property type="match status" value="1"/>
</dbReference>
<protein>
    <submittedName>
        <fullName evidence="4">Response regulator</fullName>
    </submittedName>
</protein>
<name>A0A951Q252_9NOST</name>
<dbReference type="InterPro" id="IPR001789">
    <property type="entry name" value="Sig_transdc_resp-reg_receiver"/>
</dbReference>
<comment type="caution">
    <text evidence="4">The sequence shown here is derived from an EMBL/GenBank/DDBJ whole genome shotgun (WGS) entry which is preliminary data.</text>
</comment>
<dbReference type="SUPFAM" id="SSF52172">
    <property type="entry name" value="CheY-like"/>
    <property type="match status" value="1"/>
</dbReference>
<evidence type="ECO:0000313" key="4">
    <source>
        <dbReference type="EMBL" id="MBW4563067.1"/>
    </source>
</evidence>
<dbReference type="Gene3D" id="3.40.50.2300">
    <property type="match status" value="1"/>
</dbReference>
<feature type="domain" description="Response regulatory" evidence="3">
    <location>
        <begin position="5"/>
        <end position="122"/>
    </location>
</feature>
<evidence type="ECO:0000256" key="2">
    <source>
        <dbReference type="PROSITE-ProRule" id="PRU00169"/>
    </source>
</evidence>
<dbReference type="AlphaFoldDB" id="A0A951Q252"/>
<dbReference type="PANTHER" id="PTHR44591:SF22">
    <property type="entry name" value="CHEY SUBFAMILY"/>
    <property type="match status" value="1"/>
</dbReference>